<gene>
    <name evidence="1" type="ORF">ALQ98_200033</name>
</gene>
<reference evidence="1 2" key="1">
    <citation type="submission" date="2018-08" db="EMBL/GenBank/DDBJ databases">
        <title>Recombination of ecologically and evolutionarily significant loci maintains genetic cohesion in the Pseudomonas syringae species complex.</title>
        <authorList>
            <person name="Dillon M."/>
            <person name="Thakur S."/>
            <person name="Almeida R.N.D."/>
            <person name="Weir B.S."/>
            <person name="Guttman D.S."/>
        </authorList>
    </citation>
    <scope>NUCLEOTIDE SEQUENCE [LARGE SCALE GENOMIC DNA]</scope>
    <source>
        <strain evidence="1 2">ICMP 3946</strain>
    </source>
</reference>
<protein>
    <submittedName>
        <fullName evidence="1">Uncharacterized protein</fullName>
    </submittedName>
</protein>
<name>A0AB74ADD8_PSESX</name>
<proteinExistence type="predicted"/>
<dbReference type="EMBL" id="RBNO01000003">
    <property type="protein sequence ID" value="RML29409.1"/>
    <property type="molecule type" value="Genomic_DNA"/>
</dbReference>
<dbReference type="AlphaFoldDB" id="A0AB74ADD8"/>
<evidence type="ECO:0000313" key="2">
    <source>
        <dbReference type="Proteomes" id="UP000267978"/>
    </source>
</evidence>
<comment type="caution">
    <text evidence="1">The sequence shown here is derived from an EMBL/GenBank/DDBJ whole genome shotgun (WGS) entry which is preliminary data.</text>
</comment>
<evidence type="ECO:0000313" key="1">
    <source>
        <dbReference type="EMBL" id="RML29409.1"/>
    </source>
</evidence>
<sequence length="29" mass="3065">MPTRYLSSNSDIAAPAVGGGGFHCSHRLY</sequence>
<organism evidence="1 2">
    <name type="scientific">Pseudomonas syringae pv. lapsa</name>
    <dbReference type="NCBI Taxonomy" id="199201"/>
    <lineage>
        <taxon>Bacteria</taxon>
        <taxon>Pseudomonadati</taxon>
        <taxon>Pseudomonadota</taxon>
        <taxon>Gammaproteobacteria</taxon>
        <taxon>Pseudomonadales</taxon>
        <taxon>Pseudomonadaceae</taxon>
        <taxon>Pseudomonas</taxon>
        <taxon>Pseudomonas syringae</taxon>
    </lineage>
</organism>
<accession>A0AB74ADD8</accession>
<dbReference type="Proteomes" id="UP000267978">
    <property type="component" value="Unassembled WGS sequence"/>
</dbReference>